<dbReference type="Gene3D" id="3.40.50.2300">
    <property type="match status" value="2"/>
</dbReference>
<evidence type="ECO:0000256" key="3">
    <source>
        <dbReference type="ARBA" id="ARBA00016943"/>
    </source>
</evidence>
<dbReference type="SMART" id="SM00354">
    <property type="entry name" value="HTH_LACI"/>
    <property type="match status" value="1"/>
</dbReference>
<evidence type="ECO:0000313" key="15">
    <source>
        <dbReference type="Proteomes" id="UP001321766"/>
    </source>
</evidence>
<dbReference type="HAMAP" id="MF_01987">
    <property type="entry name" value="Ribokinase"/>
    <property type="match status" value="1"/>
</dbReference>
<dbReference type="Proteomes" id="UP001321766">
    <property type="component" value="Chromosome"/>
</dbReference>
<evidence type="ECO:0000256" key="6">
    <source>
        <dbReference type="ARBA" id="ARBA00022741"/>
    </source>
</evidence>
<feature type="binding site" evidence="12">
    <location>
        <begin position="538"/>
        <end position="543"/>
    </location>
    <ligand>
        <name>ATP</name>
        <dbReference type="ChEBI" id="CHEBI:30616"/>
    </ligand>
</feature>
<keyword evidence="11 12" id="KW-0119">Carbohydrate metabolism</keyword>
<evidence type="ECO:0000259" key="13">
    <source>
        <dbReference type="PROSITE" id="PS50932"/>
    </source>
</evidence>
<dbReference type="CDD" id="cd01392">
    <property type="entry name" value="HTH_LacI"/>
    <property type="match status" value="1"/>
</dbReference>
<dbReference type="InterPro" id="IPR001761">
    <property type="entry name" value="Peripla_BP/Lac1_sug-bd_dom"/>
</dbReference>
<sequence length="624" mass="68362">MNIREIAEIAGVSTSTVSKIVNHKDESIAQATRERVLAVVKQYHYRPYAAVDSTQSTWRIGVLLNDCIGADSTVDGIIQAAQKRGYSTLIFNSFRHENQEEANLASALSQKVDGIIWEPVSRRSFKRLEKRLTVPKLTIGPIGDDPYAMLPYEQASYYLTEELIRREHTHIACLVGNGRRTTSFIKGYKRALFDHGLKYDSRLIHRAADHELITHISSHEITGIVSSHYRLALELAQYTLHLHYHIPDDFSLLTLRNDTSEPLHYPGSQEISAYTMHSADFGAYLCARLITNLEGGGEPAAAFGQDFHLDNDHTISGPPRAKRRTIVVVGSVNIDTYISVASLPKPGHIVDSHAPFTIPGGKGINQAVGVAKLGQQVSLIASVGADSAADYVYRSLAKEGINTSGILRKEGQDTGKVFILVDSEGKSMTSRIAGANLSLTANDVRNGEQLFDHASYCLIQTVVPMEAVEEACRLARKHGTRTIIKPFFSSHLPVRILRQCDILVPSESELDQLCPGPGSQADKAHRLLRAGVNTVIVTAGERGCTLYTTDLKQDFPTEPVKPIDDTGAGDAFISALAAYLLEGRTMEEAIRIANRAAGLSLMQEGVISSLPDRAQLESSLQMRS</sequence>
<evidence type="ECO:0000256" key="12">
    <source>
        <dbReference type="HAMAP-Rule" id="MF_01987"/>
    </source>
</evidence>
<evidence type="ECO:0000256" key="10">
    <source>
        <dbReference type="ARBA" id="ARBA00022958"/>
    </source>
</evidence>
<feature type="binding site" evidence="12">
    <location>
        <position position="609"/>
    </location>
    <ligand>
        <name>K(+)</name>
        <dbReference type="ChEBI" id="CHEBI:29103"/>
    </ligand>
</feature>
<comment type="caution">
    <text evidence="12">Lacks conserved residue(s) required for the propagation of feature annotation.</text>
</comment>
<feature type="domain" description="HTH lacI-type" evidence="13">
    <location>
        <begin position="1"/>
        <end position="55"/>
    </location>
</feature>
<dbReference type="InterPro" id="IPR011877">
    <property type="entry name" value="Ribokinase"/>
</dbReference>
<keyword evidence="7 12" id="KW-0418">Kinase</keyword>
<feature type="binding site" evidence="12">
    <location>
        <position position="566"/>
    </location>
    <ligand>
        <name>K(+)</name>
        <dbReference type="ChEBI" id="CHEBI:29103"/>
    </ligand>
</feature>
<keyword evidence="8 12" id="KW-0067">ATP-binding</keyword>
<dbReference type="PANTHER" id="PTHR10584:SF166">
    <property type="entry name" value="RIBOKINASE"/>
    <property type="match status" value="1"/>
</dbReference>
<dbReference type="InterPro" id="IPR028082">
    <property type="entry name" value="Peripla_BP_I"/>
</dbReference>
<dbReference type="CDD" id="cd06267">
    <property type="entry name" value="PBP1_LacI_sugar_binding-like"/>
    <property type="match status" value="1"/>
</dbReference>
<dbReference type="Pfam" id="PF00532">
    <property type="entry name" value="Peripla_BP_1"/>
    <property type="match status" value="1"/>
</dbReference>
<keyword evidence="5 12" id="KW-0479">Metal-binding</keyword>
<dbReference type="Gene3D" id="1.10.260.40">
    <property type="entry name" value="lambda repressor-like DNA-binding domains"/>
    <property type="match status" value="1"/>
</dbReference>
<keyword evidence="6 12" id="KW-0547">Nucleotide-binding</keyword>
<keyword evidence="15" id="KW-1185">Reference proteome</keyword>
<dbReference type="Pfam" id="PF00294">
    <property type="entry name" value="PfkB"/>
    <property type="match status" value="1"/>
</dbReference>
<dbReference type="EMBL" id="AP026798">
    <property type="protein sequence ID" value="BDR52247.1"/>
    <property type="molecule type" value="Genomic_DNA"/>
</dbReference>
<comment type="similarity">
    <text evidence="12">Belongs to the carbohydrate kinase PfkB family. Ribokinase subfamily.</text>
</comment>
<protein>
    <recommendedName>
        <fullName evidence="3 12">Ribokinase</fullName>
        <shortName evidence="12">RK</shortName>
        <ecNumber evidence="2 12">2.7.1.15</ecNumber>
    </recommendedName>
</protein>
<evidence type="ECO:0000256" key="5">
    <source>
        <dbReference type="ARBA" id="ARBA00022723"/>
    </source>
</evidence>
<proteinExistence type="inferred from homology"/>
<dbReference type="SUPFAM" id="SSF53822">
    <property type="entry name" value="Periplasmic binding protein-like I"/>
    <property type="match status" value="1"/>
</dbReference>
<dbReference type="PANTHER" id="PTHR10584">
    <property type="entry name" value="SUGAR KINASE"/>
    <property type="match status" value="1"/>
</dbReference>
<comment type="activity regulation">
    <text evidence="12">Activated by a monovalent cation that binds near, but not in, the active site. The most likely occupant of the site in vivo is potassium. Ion binding induces a conformational change that may alter substrate affinity.</text>
</comment>
<feature type="binding site" evidence="12">
    <location>
        <position position="600"/>
    </location>
    <ligand>
        <name>K(+)</name>
        <dbReference type="ChEBI" id="CHEBI:29103"/>
    </ligand>
</feature>
<dbReference type="InterPro" id="IPR000843">
    <property type="entry name" value="HTH_LacI"/>
</dbReference>
<dbReference type="PROSITE" id="PS50932">
    <property type="entry name" value="HTH_LACI_2"/>
    <property type="match status" value="1"/>
</dbReference>
<evidence type="ECO:0000256" key="7">
    <source>
        <dbReference type="ARBA" id="ARBA00022777"/>
    </source>
</evidence>
<evidence type="ECO:0000256" key="9">
    <source>
        <dbReference type="ARBA" id="ARBA00022842"/>
    </source>
</evidence>
<dbReference type="PRINTS" id="PR00990">
    <property type="entry name" value="RIBOKINASE"/>
</dbReference>
<feature type="binding site" evidence="12">
    <location>
        <position position="570"/>
    </location>
    <ligand>
        <name>substrate</name>
    </ligand>
</feature>
<evidence type="ECO:0000313" key="14">
    <source>
        <dbReference type="EMBL" id="BDR52247.1"/>
    </source>
</evidence>
<dbReference type="CDD" id="cd01174">
    <property type="entry name" value="ribokinase"/>
    <property type="match status" value="1"/>
</dbReference>
<feature type="binding site" evidence="12">
    <location>
        <begin position="333"/>
        <end position="335"/>
    </location>
    <ligand>
        <name>substrate</name>
    </ligand>
</feature>
<dbReference type="SUPFAM" id="SSF53613">
    <property type="entry name" value="Ribokinase-like"/>
    <property type="match status" value="1"/>
</dbReference>
<comment type="subcellular location">
    <subcellularLocation>
        <location evidence="12">Cytoplasm</location>
    </subcellularLocation>
</comment>
<feature type="binding site" evidence="12">
    <location>
        <begin position="361"/>
        <end position="365"/>
    </location>
    <ligand>
        <name>substrate</name>
    </ligand>
</feature>
<comment type="subunit">
    <text evidence="12">Homodimer.</text>
</comment>
<dbReference type="InterPro" id="IPR011611">
    <property type="entry name" value="PfkB_dom"/>
</dbReference>
<evidence type="ECO:0000256" key="2">
    <source>
        <dbReference type="ARBA" id="ARBA00012035"/>
    </source>
</evidence>
<dbReference type="Pfam" id="PF00356">
    <property type="entry name" value="LacI"/>
    <property type="match status" value="1"/>
</dbReference>
<comment type="cofactor">
    <cofactor evidence="12">
        <name>Mg(2+)</name>
        <dbReference type="ChEBI" id="CHEBI:18420"/>
    </cofactor>
    <text evidence="12">Requires a divalent cation, most likely magnesium in vivo, as an electrophilic catalyst to aid phosphoryl group transfer. It is the chelate of the metal and the nucleotide that is the actual substrate.</text>
</comment>
<feature type="active site" description="Proton acceptor" evidence="12">
    <location>
        <position position="570"/>
    </location>
</feature>
<dbReference type="InterPro" id="IPR002139">
    <property type="entry name" value="Ribo/fructo_kinase"/>
</dbReference>
<feature type="binding site" evidence="12">
    <location>
        <position position="594"/>
    </location>
    <ligand>
        <name>ATP</name>
        <dbReference type="ChEBI" id="CHEBI:30616"/>
    </ligand>
</feature>
<evidence type="ECO:0000256" key="8">
    <source>
        <dbReference type="ARBA" id="ARBA00022840"/>
    </source>
</evidence>
<dbReference type="InterPro" id="IPR010982">
    <property type="entry name" value="Lambda_DNA-bd_dom_sf"/>
</dbReference>
<comment type="catalytic activity">
    <reaction evidence="12">
        <text>D-ribose + ATP = D-ribose 5-phosphate + ADP + H(+)</text>
        <dbReference type="Rhea" id="RHEA:13697"/>
        <dbReference type="ChEBI" id="CHEBI:15378"/>
        <dbReference type="ChEBI" id="CHEBI:30616"/>
        <dbReference type="ChEBI" id="CHEBI:47013"/>
        <dbReference type="ChEBI" id="CHEBI:78346"/>
        <dbReference type="ChEBI" id="CHEBI:456216"/>
        <dbReference type="EC" id="2.7.1.15"/>
    </reaction>
</comment>
<dbReference type="Gene3D" id="3.40.1190.20">
    <property type="match status" value="1"/>
</dbReference>
<evidence type="ECO:0000256" key="11">
    <source>
        <dbReference type="ARBA" id="ARBA00023277"/>
    </source>
</evidence>
<dbReference type="PROSITE" id="PS00356">
    <property type="entry name" value="HTH_LACI_1"/>
    <property type="match status" value="1"/>
</dbReference>
<organism evidence="14 15">
    <name type="scientific">Bombiscardovia nodaiensis</name>
    <dbReference type="NCBI Taxonomy" id="2932181"/>
    <lineage>
        <taxon>Bacteria</taxon>
        <taxon>Bacillati</taxon>
        <taxon>Actinomycetota</taxon>
        <taxon>Actinomycetes</taxon>
        <taxon>Bifidobacteriales</taxon>
        <taxon>Bifidobacteriaceae</taxon>
        <taxon>Bombiscardovia</taxon>
    </lineage>
</organism>
<name>A0ABN6SAY4_9BIFI</name>
<keyword evidence="12" id="KW-0963">Cytoplasm</keyword>
<comment type="similarity">
    <text evidence="1">Belongs to the carbohydrate kinase pfkB family.</text>
</comment>
<evidence type="ECO:0000256" key="1">
    <source>
        <dbReference type="ARBA" id="ARBA00005380"/>
    </source>
</evidence>
<dbReference type="EC" id="2.7.1.15" evidence="2 12"/>
<feature type="binding site" evidence="12">
    <location>
        <position position="603"/>
    </location>
    <ligand>
        <name>K(+)</name>
        <dbReference type="ChEBI" id="CHEBI:29103"/>
    </ligand>
</feature>
<keyword evidence="4 12" id="KW-0808">Transferase</keyword>
<comment type="pathway">
    <text evidence="12">Carbohydrate metabolism; D-ribose degradation; D-ribose 5-phosphate from beta-D-ribopyranose: step 2/2.</text>
</comment>
<feature type="binding site" evidence="12">
    <location>
        <begin position="569"/>
        <end position="570"/>
    </location>
    <ligand>
        <name>ATP</name>
        <dbReference type="ChEBI" id="CHEBI:30616"/>
    </ligand>
</feature>
<feature type="binding site" evidence="12">
    <location>
        <position position="605"/>
    </location>
    <ligand>
        <name>K(+)</name>
        <dbReference type="ChEBI" id="CHEBI:29103"/>
    </ligand>
</feature>
<keyword evidence="9 12" id="KW-0460">Magnesium</keyword>
<keyword evidence="10 12" id="KW-0630">Potassium</keyword>
<comment type="function">
    <text evidence="12">Catalyzes the phosphorylation of ribose at O-5 in a reaction requiring ATP and magnesium. The resulting D-ribose-5-phosphate can then be used either for sythesis of nucleotides, histidine, and tryptophan, or as a component of the pentose phosphate pathway.</text>
</comment>
<gene>
    <name evidence="12" type="primary">rbsK</name>
    <name evidence="14" type="ORF">KIM372_01540</name>
</gene>
<dbReference type="SUPFAM" id="SSF47413">
    <property type="entry name" value="lambda repressor-like DNA-binding domains"/>
    <property type="match status" value="1"/>
</dbReference>
<accession>A0ABN6SAY4</accession>
<feature type="binding site" evidence="12">
    <location>
        <position position="564"/>
    </location>
    <ligand>
        <name>K(+)</name>
        <dbReference type="ChEBI" id="CHEBI:29103"/>
    </ligand>
</feature>
<reference evidence="14 15" key="1">
    <citation type="journal article" date="2023" name="Microbiol. Spectr.">
        <title>Symbiosis of Carpenter Bees with Uncharacterized Lactic Acid Bacteria Showing NAD Auxotrophy.</title>
        <authorList>
            <person name="Kawasaki S."/>
            <person name="Ozawa K."/>
            <person name="Mori T."/>
            <person name="Yamamoto A."/>
            <person name="Ito M."/>
            <person name="Ohkuma M."/>
            <person name="Sakamoto M."/>
            <person name="Matsutani M."/>
        </authorList>
    </citation>
    <scope>NUCLEOTIDE SEQUENCE [LARGE SCALE GENOMIC DNA]</scope>
    <source>
        <strain evidence="14 15">Kim37-2</strain>
    </source>
</reference>
<dbReference type="InterPro" id="IPR002173">
    <property type="entry name" value="Carboh/pur_kinase_PfkB_CS"/>
</dbReference>
<dbReference type="InterPro" id="IPR029056">
    <property type="entry name" value="Ribokinase-like"/>
</dbReference>
<evidence type="ECO:0000256" key="4">
    <source>
        <dbReference type="ARBA" id="ARBA00022679"/>
    </source>
</evidence>
<dbReference type="PROSITE" id="PS00583">
    <property type="entry name" value="PFKB_KINASES_1"/>
    <property type="match status" value="1"/>
</dbReference>